<sequence length="39" mass="4408">MERTNKLINSTLKIAVKNIGSNIEWNSMMLNAFVINKNG</sequence>
<accession>A0A4R3Y5Q1</accession>
<name>A0A4R3Y5Q1_9PAST</name>
<protein>
    <submittedName>
        <fullName evidence="1">Uncharacterized protein</fullName>
    </submittedName>
</protein>
<organism evidence="1 2">
    <name type="scientific">Testudinibacter aquarius</name>
    <dbReference type="NCBI Taxonomy" id="1524974"/>
    <lineage>
        <taxon>Bacteria</taxon>
        <taxon>Pseudomonadati</taxon>
        <taxon>Pseudomonadota</taxon>
        <taxon>Gammaproteobacteria</taxon>
        <taxon>Pasteurellales</taxon>
        <taxon>Pasteurellaceae</taxon>
        <taxon>Testudinibacter</taxon>
    </lineage>
</organism>
<gene>
    <name evidence="1" type="ORF">EDC16_10517</name>
</gene>
<dbReference type="Proteomes" id="UP000294619">
    <property type="component" value="Unassembled WGS sequence"/>
</dbReference>
<comment type="caution">
    <text evidence="1">The sequence shown here is derived from an EMBL/GenBank/DDBJ whole genome shotgun (WGS) entry which is preliminary data.</text>
</comment>
<dbReference type="EMBL" id="SMCP01000005">
    <property type="protein sequence ID" value="TCV87100.1"/>
    <property type="molecule type" value="Genomic_DNA"/>
</dbReference>
<dbReference type="AlphaFoldDB" id="A0A4R3Y5Q1"/>
<proteinExistence type="predicted"/>
<evidence type="ECO:0000313" key="1">
    <source>
        <dbReference type="EMBL" id="TCV87100.1"/>
    </source>
</evidence>
<evidence type="ECO:0000313" key="2">
    <source>
        <dbReference type="Proteomes" id="UP000294619"/>
    </source>
</evidence>
<reference evidence="1 2" key="1">
    <citation type="submission" date="2019-03" db="EMBL/GenBank/DDBJ databases">
        <title>Genomic Encyclopedia of Type Strains, Phase IV (KMG-IV): sequencing the most valuable type-strain genomes for metagenomic binning, comparative biology and taxonomic classification.</title>
        <authorList>
            <person name="Goeker M."/>
        </authorList>
    </citation>
    <scope>NUCLEOTIDE SEQUENCE [LARGE SCALE GENOMIC DNA]</scope>
    <source>
        <strain evidence="1 2">DSM 28140</strain>
    </source>
</reference>